<dbReference type="SMART" id="SM00173">
    <property type="entry name" value="RAS"/>
    <property type="match status" value="1"/>
</dbReference>
<dbReference type="OrthoDB" id="5639734at2"/>
<dbReference type="EMBL" id="CP016397">
    <property type="protein sequence ID" value="ASQ46832.1"/>
    <property type="molecule type" value="Genomic_DNA"/>
</dbReference>
<gene>
    <name evidence="5" type="ORF">clem_11475</name>
</gene>
<dbReference type="SMART" id="SM00174">
    <property type="entry name" value="RHO"/>
    <property type="match status" value="1"/>
</dbReference>
<dbReference type="GO" id="GO:0005525">
    <property type="term" value="F:GTP binding"/>
    <property type="evidence" value="ECO:0007669"/>
    <property type="project" value="UniProtKB-KW"/>
</dbReference>
<feature type="domain" description="RavJ-like C-terminal" evidence="4">
    <location>
        <begin position="218"/>
        <end position="339"/>
    </location>
</feature>
<dbReference type="AlphaFoldDB" id="A0A222P4T0"/>
<dbReference type="InterPro" id="IPR027417">
    <property type="entry name" value="P-loop_NTPase"/>
</dbReference>
<accession>A0A222P4T0</accession>
<comment type="similarity">
    <text evidence="1">Belongs to the small GTPase superfamily. Rab family.</text>
</comment>
<evidence type="ECO:0000256" key="2">
    <source>
        <dbReference type="ARBA" id="ARBA00022741"/>
    </source>
</evidence>
<dbReference type="SUPFAM" id="SSF52540">
    <property type="entry name" value="P-loop containing nucleoside triphosphate hydrolases"/>
    <property type="match status" value="1"/>
</dbReference>
<dbReference type="Pfam" id="PF00071">
    <property type="entry name" value="Ras"/>
    <property type="match status" value="1"/>
</dbReference>
<dbReference type="Gene3D" id="3.40.50.300">
    <property type="entry name" value="P-loop containing nucleotide triphosphate hydrolases"/>
    <property type="match status" value="1"/>
</dbReference>
<protein>
    <submittedName>
        <fullName evidence="5">Ras family protein</fullName>
    </submittedName>
</protein>
<keyword evidence="2" id="KW-0547">Nucleotide-binding</keyword>
<sequence>MKQKYEQRIIFSDIVEAKENADTSQFTPLHSDVPTYREPDHTFRLWVVGAPQSGKTCLFKRYFKGIYIQSAIDNVGMDFFLRSVSVNNKKIMLHGLDSDHSKRNKYPERIQALIVTFDINQTSLEDLKAQLSNVTNLTSPYSSAKAIILVATKIDKAQKRLISKDDVKDLLKGYPNIDYVETSAKNDVNVNLVFEIAAKRVLREIEPLIKNDAKQIFPKSYETMWAKGRDEKKFSVPVDQSFKDYHSAVALLGDYCKSVPYYYPNFFSSLKLACTGHWNRHHIDAVKLVVTEFTHPQTEPSLEEMSVRNLLSKLQDSLLAEGKPLNPNGSLARRIHFIQQNSGIEVIDIMN</sequence>
<dbReference type="Proteomes" id="UP000201728">
    <property type="component" value="Chromosome"/>
</dbReference>
<evidence type="ECO:0000256" key="1">
    <source>
        <dbReference type="ARBA" id="ARBA00006270"/>
    </source>
</evidence>
<dbReference type="PROSITE" id="PS51419">
    <property type="entry name" value="RAB"/>
    <property type="match status" value="1"/>
</dbReference>
<dbReference type="InterPro" id="IPR001806">
    <property type="entry name" value="Small_GTPase"/>
</dbReference>
<dbReference type="Pfam" id="PF18493">
    <property type="entry name" value="DUF5617"/>
    <property type="match status" value="1"/>
</dbReference>
<dbReference type="PANTHER" id="PTHR47981">
    <property type="entry name" value="RAB FAMILY"/>
    <property type="match status" value="1"/>
</dbReference>
<dbReference type="GO" id="GO:0090385">
    <property type="term" value="P:phagosome-lysosome fusion"/>
    <property type="evidence" value="ECO:0007669"/>
    <property type="project" value="TreeGrafter"/>
</dbReference>
<reference evidence="6" key="1">
    <citation type="submission" date="2016-07" db="EMBL/GenBank/DDBJ databases">
        <authorList>
            <person name="Florea S."/>
            <person name="Webb J.S."/>
            <person name="Jaromczyk J."/>
            <person name="Schardl C.L."/>
        </authorList>
    </citation>
    <scope>NUCLEOTIDE SEQUENCE [LARGE SCALE GENOMIC DNA]</scope>
    <source>
        <strain evidence="6">CDC-D5610</strain>
    </source>
</reference>
<evidence type="ECO:0000256" key="3">
    <source>
        <dbReference type="ARBA" id="ARBA00023134"/>
    </source>
</evidence>
<proteinExistence type="inferred from homology"/>
<dbReference type="PANTHER" id="PTHR47981:SF20">
    <property type="entry name" value="RAS-RELATED PROTEIN RAB-7A"/>
    <property type="match status" value="1"/>
</dbReference>
<organism evidence="5 6">
    <name type="scientific">Legionella clemsonensis</name>
    <dbReference type="NCBI Taxonomy" id="1867846"/>
    <lineage>
        <taxon>Bacteria</taxon>
        <taxon>Pseudomonadati</taxon>
        <taxon>Pseudomonadota</taxon>
        <taxon>Gammaproteobacteria</taxon>
        <taxon>Legionellales</taxon>
        <taxon>Legionellaceae</taxon>
        <taxon>Legionella</taxon>
    </lineage>
</organism>
<dbReference type="InterPro" id="IPR041234">
    <property type="entry name" value="RavJ-like_C"/>
</dbReference>
<dbReference type="RefSeq" id="WP_094091652.1">
    <property type="nucleotide sequence ID" value="NZ_CP016397.1"/>
</dbReference>
<evidence type="ECO:0000259" key="4">
    <source>
        <dbReference type="Pfam" id="PF18493"/>
    </source>
</evidence>
<keyword evidence="6" id="KW-1185">Reference proteome</keyword>
<evidence type="ECO:0000313" key="6">
    <source>
        <dbReference type="Proteomes" id="UP000201728"/>
    </source>
</evidence>
<evidence type="ECO:0000313" key="5">
    <source>
        <dbReference type="EMBL" id="ASQ46832.1"/>
    </source>
</evidence>
<dbReference type="CDD" id="cd00154">
    <property type="entry name" value="Rab"/>
    <property type="match status" value="1"/>
</dbReference>
<dbReference type="PRINTS" id="PR00449">
    <property type="entry name" value="RASTRNSFRMNG"/>
</dbReference>
<dbReference type="SMART" id="SM00175">
    <property type="entry name" value="RAB"/>
    <property type="match status" value="1"/>
</dbReference>
<keyword evidence="3" id="KW-0342">GTP-binding</keyword>
<name>A0A222P4T0_9GAMM</name>
<dbReference type="GO" id="GO:0003924">
    <property type="term" value="F:GTPase activity"/>
    <property type="evidence" value="ECO:0007669"/>
    <property type="project" value="InterPro"/>
</dbReference>
<dbReference type="GO" id="GO:0045335">
    <property type="term" value="C:phagocytic vesicle"/>
    <property type="evidence" value="ECO:0007669"/>
    <property type="project" value="TreeGrafter"/>
</dbReference>
<dbReference type="GO" id="GO:0005764">
    <property type="term" value="C:lysosome"/>
    <property type="evidence" value="ECO:0007669"/>
    <property type="project" value="TreeGrafter"/>
</dbReference>
<dbReference type="KEGG" id="lcd:clem_11475"/>